<evidence type="ECO:0000313" key="5">
    <source>
        <dbReference type="Proteomes" id="UP001153618"/>
    </source>
</evidence>
<dbReference type="SUPFAM" id="SSF51735">
    <property type="entry name" value="NAD(P)-binding Rossmann-fold domains"/>
    <property type="match status" value="1"/>
</dbReference>
<dbReference type="Gene3D" id="3.90.25.10">
    <property type="entry name" value="UDP-galactose 4-epimerase, domain 1"/>
    <property type="match status" value="1"/>
</dbReference>
<comment type="caution">
    <text evidence="4">The sequence shown here is derived from an EMBL/GenBank/DDBJ whole genome shotgun (WGS) entry which is preliminary data.</text>
</comment>
<keyword evidence="5" id="KW-1185">Reference proteome</keyword>
<gene>
    <name evidence="4" type="ORF">POLS_LOCUS9246</name>
</gene>
<dbReference type="PANTHER" id="PTHR47706:SF9">
    <property type="entry name" value="NMRA-LIKE DOMAIN-CONTAINING PROTEIN-RELATED"/>
    <property type="match status" value="1"/>
</dbReference>
<keyword evidence="1" id="KW-0521">NADP</keyword>
<keyword evidence="2" id="KW-0560">Oxidoreductase</keyword>
<dbReference type="InterPro" id="IPR045312">
    <property type="entry name" value="PCBER-like"/>
</dbReference>
<dbReference type="Pfam" id="PF05368">
    <property type="entry name" value="NmrA"/>
    <property type="match status" value="1"/>
</dbReference>
<accession>A0A9W4IEM5</accession>
<dbReference type="PANTHER" id="PTHR47706">
    <property type="entry name" value="NMRA-LIKE FAMILY PROTEIN"/>
    <property type="match status" value="1"/>
</dbReference>
<dbReference type="Gene3D" id="3.40.50.720">
    <property type="entry name" value="NAD(P)-binding Rossmann-like Domain"/>
    <property type="match status" value="1"/>
</dbReference>
<dbReference type="EMBL" id="CAJVOS010000082">
    <property type="protein sequence ID" value="CAG8271379.1"/>
    <property type="molecule type" value="Genomic_DNA"/>
</dbReference>
<organism evidence="4 5">
    <name type="scientific">Penicillium olsonii</name>
    <dbReference type="NCBI Taxonomy" id="99116"/>
    <lineage>
        <taxon>Eukaryota</taxon>
        <taxon>Fungi</taxon>
        <taxon>Dikarya</taxon>
        <taxon>Ascomycota</taxon>
        <taxon>Pezizomycotina</taxon>
        <taxon>Eurotiomycetes</taxon>
        <taxon>Eurotiomycetidae</taxon>
        <taxon>Eurotiales</taxon>
        <taxon>Aspergillaceae</taxon>
        <taxon>Penicillium</taxon>
    </lineage>
</organism>
<dbReference type="CDD" id="cd05259">
    <property type="entry name" value="PCBER_SDR_a"/>
    <property type="match status" value="1"/>
</dbReference>
<dbReference type="InterPro" id="IPR008030">
    <property type="entry name" value="NmrA-like"/>
</dbReference>
<feature type="domain" description="NmrA-like" evidence="3">
    <location>
        <begin position="5"/>
        <end position="235"/>
    </location>
</feature>
<evidence type="ECO:0000256" key="2">
    <source>
        <dbReference type="ARBA" id="ARBA00023002"/>
    </source>
</evidence>
<evidence type="ECO:0000259" key="3">
    <source>
        <dbReference type="Pfam" id="PF05368"/>
    </source>
</evidence>
<reference evidence="4" key="1">
    <citation type="submission" date="2021-07" db="EMBL/GenBank/DDBJ databases">
        <authorList>
            <person name="Branca A.L. A."/>
        </authorList>
    </citation>
    <scope>NUCLEOTIDE SEQUENCE</scope>
</reference>
<evidence type="ECO:0000256" key="1">
    <source>
        <dbReference type="ARBA" id="ARBA00022857"/>
    </source>
</evidence>
<dbReference type="Proteomes" id="UP001153618">
    <property type="component" value="Unassembled WGS sequence"/>
</dbReference>
<name>A0A9W4IEM5_PENOL</name>
<dbReference type="GO" id="GO:0016491">
    <property type="term" value="F:oxidoreductase activity"/>
    <property type="evidence" value="ECO:0007669"/>
    <property type="project" value="UniProtKB-KW"/>
</dbReference>
<proteinExistence type="predicted"/>
<dbReference type="InterPro" id="IPR051609">
    <property type="entry name" value="NmrA/Isoflavone_reductase-like"/>
</dbReference>
<protein>
    <recommendedName>
        <fullName evidence="3">NmrA-like domain-containing protein</fullName>
    </recommendedName>
</protein>
<sequence length="300" mass="32149">MAEIKHVLVVGASGNVGRAAINALLEHKFHVTALTRELSNATFAASVKHLKSDYSEASLVEAFTGQDAVISTMSSVSPGGALASQRSLIDAAIAARVKVFCPSEFGIDSSDRSASTYIPFLADKIDTVDYLKSQEDKISWTAVITGCMFDWGLNIPGFAGWNIPARTVTIFDGGDIPFEATNIDQVGKALAKCLVHADLTQNQYVYVNSFTTTQNEILQALEQVTGESITTSEGTVDELWNDGAAKVKEGQGLGVLGMIAGAIYGKGNLARFSSKGLWNEKLGLPQEDLTEFLRKYVTAQ</sequence>
<dbReference type="InterPro" id="IPR036291">
    <property type="entry name" value="NAD(P)-bd_dom_sf"/>
</dbReference>
<evidence type="ECO:0000313" key="4">
    <source>
        <dbReference type="EMBL" id="CAG8271379.1"/>
    </source>
</evidence>
<dbReference type="OrthoDB" id="9974981at2759"/>
<dbReference type="AlphaFoldDB" id="A0A9W4IEM5"/>